<evidence type="ECO:0000256" key="3">
    <source>
        <dbReference type="SAM" id="MobiDB-lite"/>
    </source>
</evidence>
<dbReference type="SUPFAM" id="SSF52540">
    <property type="entry name" value="P-loop containing nucleoside triphosphate hydrolases"/>
    <property type="match status" value="1"/>
</dbReference>
<reference evidence="6" key="1">
    <citation type="journal article" date="2017" name="PLoS ONE">
        <title>The Agassiz's desert tortoise genome provides a resource for the conservation of a threatened species.</title>
        <authorList>
            <person name="Tollis M."/>
            <person name="DeNardo D.F."/>
            <person name="Cornelius J.A."/>
            <person name="Dolby G.A."/>
            <person name="Edwards T."/>
            <person name="Henen B.T."/>
            <person name="Karl A.E."/>
            <person name="Murphy R.W."/>
            <person name="Kusumi K."/>
        </authorList>
    </citation>
    <scope>NUCLEOTIDE SEQUENCE [LARGE SCALE GENOMIC DNA]</scope>
</reference>
<feature type="region of interest" description="Disordered" evidence="3">
    <location>
        <begin position="761"/>
        <end position="790"/>
    </location>
</feature>
<evidence type="ECO:0000259" key="4">
    <source>
        <dbReference type="Pfam" id="PF00004"/>
    </source>
</evidence>
<feature type="compositionally biased region" description="Basic residues" evidence="3">
    <location>
        <begin position="781"/>
        <end position="790"/>
    </location>
</feature>
<reference evidence="5" key="3">
    <citation type="submission" date="2025-09" db="UniProtKB">
        <authorList>
            <consortium name="Ensembl"/>
        </authorList>
    </citation>
    <scope>IDENTIFICATION</scope>
</reference>
<keyword evidence="2" id="KW-0067">ATP-binding</keyword>
<evidence type="ECO:0000313" key="6">
    <source>
        <dbReference type="Proteomes" id="UP000291020"/>
    </source>
</evidence>
<dbReference type="InterPro" id="IPR003959">
    <property type="entry name" value="ATPase_AAA_core"/>
</dbReference>
<dbReference type="InterPro" id="IPR052267">
    <property type="entry name" value="N-DRC_Component"/>
</dbReference>
<keyword evidence="1" id="KW-0547">Nucleotide-binding</keyword>
<sequence length="790" mass="90779">MLLKHNFKTPISKPALQAETIKKTQEALNGLLQREIEDKSLKPQKDRITVFQTLATFYIKYVQIFCNLETVYDQIVHPQKRLVIRQVLEGVMGRILELKNEMVELENSEFHYFDDILQDLKLSPEHIEIPIPRYFIKEKVKVLREREKILAQILMNSGLQDIKPVSIPGALVIQISERARQGRLRATFMKQIYLEEKRERQARLQGVKGPNLDAAALHIQKVWRGFTQWKKTVKMREEEMIFLGMNPPPQFQRISASVARAQNVETKRCEVQGRHETEYEKALVSIKTHLREIEGPDIKESLQDQIRQWFIECRHITGKFPDYPNEEEGGSTVIFSQKTPDQEEEEGWKMAPSNFLPIMEEGNNQYKDIWQNRDERWNFLQEYDPELIKEEKRKEVEEEIRVQVDELMRQELKNLKLAVDREKDKKRKKGKKGGKKVSAAKDGKTIDSLYKELVEEGLLIKPKTVKLSDYVGEYSYLGTTLRQVDIEPMPSLTDVRQLIALYGILPLGSQAVHEKAPLVKALLLAGPTGVGKKMLVHALCTETGANLFNLSASNIAGKYPGKSGLQMMLHMVFKVAKQLQPSVIWIGDAEKTFYKKVPKSEKEMEPKRLKKNLPKILKSLKAEDRVLVVGTTQRPFDADLRPFCKVYKKILLIPRPDYASRFVLWKHIILQNGGAVTKSLNISCLAKVSDGFTQGHIVYAVQTVLSERRLRQMTNKPLTAAEFLSSLARQDPVYKEEEETYKVWYAKTPLGKARARALLEGEEVGKGKGKGKGKDKEEKKGGKKGKKKKK</sequence>
<dbReference type="Ensembl" id="ENSGAGT00000039295.1">
    <property type="protein sequence ID" value="ENSGAGP00000034714.1"/>
    <property type="gene ID" value="ENSGAGG00000024654.1"/>
</dbReference>
<reference evidence="5" key="2">
    <citation type="submission" date="2025-08" db="UniProtKB">
        <authorList>
            <consortium name="Ensembl"/>
        </authorList>
    </citation>
    <scope>IDENTIFICATION</scope>
</reference>
<accession>A0A452J2T1</accession>
<dbReference type="AlphaFoldDB" id="A0A452J2T1"/>
<dbReference type="Proteomes" id="UP000291020">
    <property type="component" value="Unassembled WGS sequence"/>
</dbReference>
<dbReference type="Gene3D" id="1.10.8.60">
    <property type="match status" value="1"/>
</dbReference>
<feature type="domain" description="ATPase AAA-type core" evidence="4">
    <location>
        <begin position="522"/>
        <end position="638"/>
    </location>
</feature>
<feature type="region of interest" description="Disordered" evidence="3">
    <location>
        <begin position="420"/>
        <end position="439"/>
    </location>
</feature>
<dbReference type="PROSITE" id="PS50096">
    <property type="entry name" value="IQ"/>
    <property type="match status" value="1"/>
</dbReference>
<evidence type="ECO:0000256" key="1">
    <source>
        <dbReference type="ARBA" id="ARBA00022741"/>
    </source>
</evidence>
<dbReference type="CDD" id="cd19506">
    <property type="entry name" value="RecA-like_IQCA1"/>
    <property type="match status" value="1"/>
</dbReference>
<evidence type="ECO:0000256" key="2">
    <source>
        <dbReference type="ARBA" id="ARBA00022840"/>
    </source>
</evidence>
<dbReference type="PANTHER" id="PTHR14690:SF0">
    <property type="entry name" value="IQ MOTIF CONTAINING WITH AAA DOMAIN 1"/>
    <property type="match status" value="1"/>
</dbReference>
<dbReference type="GO" id="GO:0005524">
    <property type="term" value="F:ATP binding"/>
    <property type="evidence" value="ECO:0007669"/>
    <property type="project" value="UniProtKB-KW"/>
</dbReference>
<keyword evidence="6" id="KW-1185">Reference proteome</keyword>
<dbReference type="GO" id="GO:0016887">
    <property type="term" value="F:ATP hydrolysis activity"/>
    <property type="evidence" value="ECO:0007669"/>
    <property type="project" value="InterPro"/>
</dbReference>
<feature type="compositionally biased region" description="Basic residues" evidence="3">
    <location>
        <begin position="424"/>
        <end position="435"/>
    </location>
</feature>
<dbReference type="Pfam" id="PF00004">
    <property type="entry name" value="AAA"/>
    <property type="match status" value="1"/>
</dbReference>
<dbReference type="InterPro" id="IPR027417">
    <property type="entry name" value="P-loop_NTPase"/>
</dbReference>
<dbReference type="PANTHER" id="PTHR14690">
    <property type="entry name" value="IQ MOTIF CONTAINING WITH AAA DOMAIN 1"/>
    <property type="match status" value="1"/>
</dbReference>
<proteinExistence type="predicted"/>
<feature type="compositionally biased region" description="Basic and acidic residues" evidence="3">
    <location>
        <begin position="761"/>
        <end position="780"/>
    </location>
</feature>
<evidence type="ECO:0000313" key="5">
    <source>
        <dbReference type="Ensembl" id="ENSGAGP00000034714.1"/>
    </source>
</evidence>
<organism evidence="5 6">
    <name type="scientific">Gopherus agassizii</name>
    <name type="common">Agassiz's desert tortoise</name>
    <dbReference type="NCBI Taxonomy" id="38772"/>
    <lineage>
        <taxon>Eukaryota</taxon>
        <taxon>Metazoa</taxon>
        <taxon>Chordata</taxon>
        <taxon>Craniata</taxon>
        <taxon>Vertebrata</taxon>
        <taxon>Euteleostomi</taxon>
        <taxon>Archelosauria</taxon>
        <taxon>Testudinata</taxon>
        <taxon>Testudines</taxon>
        <taxon>Cryptodira</taxon>
        <taxon>Durocryptodira</taxon>
        <taxon>Testudinoidea</taxon>
        <taxon>Testudinidae</taxon>
        <taxon>Gopherus</taxon>
    </lineage>
</organism>
<dbReference type="FunFam" id="1.10.8.60:FF:000064">
    <property type="entry name" value="IQ motif containing with AAA domain 1"/>
    <property type="match status" value="1"/>
</dbReference>
<dbReference type="Gene3D" id="3.40.50.300">
    <property type="entry name" value="P-loop containing nucleotide triphosphate hydrolases"/>
    <property type="match status" value="1"/>
</dbReference>
<name>A0A452J2T1_9SAUR</name>
<protein>
    <recommendedName>
        <fullName evidence="4">ATPase AAA-type core domain-containing protein</fullName>
    </recommendedName>
</protein>